<sequence length="28" mass="3000">MVARQKTIAVEQLVTSDGDRFAFGCSIG</sequence>
<reference evidence="1 2" key="1">
    <citation type="submission" date="2013-09" db="EMBL/GenBank/DDBJ databases">
        <title>Corchorus capsularis genome sequencing.</title>
        <authorList>
            <person name="Alam M."/>
            <person name="Haque M.S."/>
            <person name="Islam M.S."/>
            <person name="Emdad E.M."/>
            <person name="Islam M.M."/>
            <person name="Ahmed B."/>
            <person name="Halim A."/>
            <person name="Hossen Q.M.M."/>
            <person name="Hossain M.Z."/>
            <person name="Ahmed R."/>
            <person name="Khan M.M."/>
            <person name="Islam R."/>
            <person name="Rashid M.M."/>
            <person name="Khan S.A."/>
            <person name="Rahman M.S."/>
            <person name="Alam M."/>
        </authorList>
    </citation>
    <scope>NUCLEOTIDE SEQUENCE [LARGE SCALE GENOMIC DNA]</scope>
    <source>
        <strain evidence="2">cv. CVL-1</strain>
        <tissue evidence="1">Whole seedling</tissue>
    </source>
</reference>
<accession>A0A1R3KXY2</accession>
<keyword evidence="2" id="KW-1185">Reference proteome</keyword>
<gene>
    <name evidence="1" type="ORF">CCACVL1_00224</name>
</gene>
<name>A0A1R3KXY2_COCAP</name>
<evidence type="ECO:0000313" key="2">
    <source>
        <dbReference type="Proteomes" id="UP000188268"/>
    </source>
</evidence>
<dbReference type="Proteomes" id="UP000188268">
    <property type="component" value="Unassembled WGS sequence"/>
</dbReference>
<comment type="caution">
    <text evidence="1">The sequence shown here is derived from an EMBL/GenBank/DDBJ whole genome shotgun (WGS) entry which is preliminary data.</text>
</comment>
<protein>
    <submittedName>
        <fullName evidence="1">Uncharacterized protein</fullName>
    </submittedName>
</protein>
<dbReference type="EMBL" id="AWWV01000731">
    <property type="protein sequence ID" value="OMP11897.1"/>
    <property type="molecule type" value="Genomic_DNA"/>
</dbReference>
<evidence type="ECO:0000313" key="1">
    <source>
        <dbReference type="EMBL" id="OMP11897.1"/>
    </source>
</evidence>
<organism evidence="1 2">
    <name type="scientific">Corchorus capsularis</name>
    <name type="common">Jute</name>
    <dbReference type="NCBI Taxonomy" id="210143"/>
    <lineage>
        <taxon>Eukaryota</taxon>
        <taxon>Viridiplantae</taxon>
        <taxon>Streptophyta</taxon>
        <taxon>Embryophyta</taxon>
        <taxon>Tracheophyta</taxon>
        <taxon>Spermatophyta</taxon>
        <taxon>Magnoliopsida</taxon>
        <taxon>eudicotyledons</taxon>
        <taxon>Gunneridae</taxon>
        <taxon>Pentapetalae</taxon>
        <taxon>rosids</taxon>
        <taxon>malvids</taxon>
        <taxon>Malvales</taxon>
        <taxon>Malvaceae</taxon>
        <taxon>Grewioideae</taxon>
        <taxon>Apeibeae</taxon>
        <taxon>Corchorus</taxon>
    </lineage>
</organism>
<dbReference type="Gramene" id="OMP11897">
    <property type="protein sequence ID" value="OMP11897"/>
    <property type="gene ID" value="CCACVL1_00224"/>
</dbReference>
<proteinExistence type="predicted"/>
<dbReference type="AlphaFoldDB" id="A0A1R3KXY2"/>